<accession>A0A383DGT7</accession>
<keyword evidence="1" id="KW-1133">Transmembrane helix</keyword>
<feature type="transmembrane region" description="Helical" evidence="1">
    <location>
        <begin position="47"/>
        <end position="70"/>
    </location>
</feature>
<organism evidence="2">
    <name type="scientific">marine metagenome</name>
    <dbReference type="NCBI Taxonomy" id="408172"/>
    <lineage>
        <taxon>unclassified sequences</taxon>
        <taxon>metagenomes</taxon>
        <taxon>ecological metagenomes</taxon>
    </lineage>
</organism>
<reference evidence="2" key="1">
    <citation type="submission" date="2018-05" db="EMBL/GenBank/DDBJ databases">
        <authorList>
            <person name="Lanie J.A."/>
            <person name="Ng W.-L."/>
            <person name="Kazmierczak K.M."/>
            <person name="Andrzejewski T.M."/>
            <person name="Davidsen T.M."/>
            <person name="Wayne K.J."/>
            <person name="Tettelin H."/>
            <person name="Glass J.I."/>
            <person name="Rusch D."/>
            <person name="Podicherti R."/>
            <person name="Tsui H.-C.T."/>
            <person name="Winkler M.E."/>
        </authorList>
    </citation>
    <scope>NUCLEOTIDE SEQUENCE</scope>
</reference>
<evidence type="ECO:0000256" key="1">
    <source>
        <dbReference type="SAM" id="Phobius"/>
    </source>
</evidence>
<dbReference type="EMBL" id="UINC01217041">
    <property type="protein sequence ID" value="SVE43465.1"/>
    <property type="molecule type" value="Genomic_DNA"/>
</dbReference>
<keyword evidence="1" id="KW-0472">Membrane</keyword>
<evidence type="ECO:0000313" key="2">
    <source>
        <dbReference type="EMBL" id="SVE43465.1"/>
    </source>
</evidence>
<sequence length="71" mass="7839">MTNRRFQPPGADYTDLSGRYSMVRAPSDTLMYRIAELRNRQRATTKAVTLAILMVIMDLSGLSAAFAGALD</sequence>
<feature type="non-terminal residue" evidence="2">
    <location>
        <position position="71"/>
    </location>
</feature>
<protein>
    <submittedName>
        <fullName evidence="2">Uncharacterized protein</fullName>
    </submittedName>
</protein>
<name>A0A383DGT7_9ZZZZ</name>
<gene>
    <name evidence="2" type="ORF">METZ01_LOCUS496319</name>
</gene>
<keyword evidence="1" id="KW-0812">Transmembrane</keyword>
<dbReference type="AlphaFoldDB" id="A0A383DGT7"/>
<proteinExistence type="predicted"/>